<name>A0A2A6B5Q6_PRIPA</name>
<reference evidence="2" key="1">
    <citation type="journal article" date="2008" name="Nat. Genet.">
        <title>The Pristionchus pacificus genome provides a unique perspective on nematode lifestyle and parasitism.</title>
        <authorList>
            <person name="Dieterich C."/>
            <person name="Clifton S.W."/>
            <person name="Schuster L.N."/>
            <person name="Chinwalla A."/>
            <person name="Delehaunty K."/>
            <person name="Dinkelacker I."/>
            <person name="Fulton L."/>
            <person name="Fulton R."/>
            <person name="Godfrey J."/>
            <person name="Minx P."/>
            <person name="Mitreva M."/>
            <person name="Roeseler W."/>
            <person name="Tian H."/>
            <person name="Witte H."/>
            <person name="Yang S.P."/>
            <person name="Wilson R.K."/>
            <person name="Sommer R.J."/>
        </authorList>
    </citation>
    <scope>NUCLEOTIDE SEQUENCE [LARGE SCALE GENOMIC DNA]</scope>
    <source>
        <strain evidence="2">PS312</strain>
    </source>
</reference>
<proteinExistence type="predicted"/>
<dbReference type="AlphaFoldDB" id="A0A2A6B5Q6"/>
<evidence type="ECO:0000313" key="1">
    <source>
        <dbReference type="EnsemblMetazoa" id="PPA35451.1"/>
    </source>
</evidence>
<evidence type="ECO:0000313" key="2">
    <source>
        <dbReference type="Proteomes" id="UP000005239"/>
    </source>
</evidence>
<dbReference type="EnsemblMetazoa" id="PPA35451.1">
    <property type="protein sequence ID" value="PPA35451.1"/>
    <property type="gene ID" value="WBGene00273820"/>
</dbReference>
<dbReference type="Proteomes" id="UP000005239">
    <property type="component" value="Unassembled WGS sequence"/>
</dbReference>
<reference evidence="1" key="2">
    <citation type="submission" date="2022-06" db="UniProtKB">
        <authorList>
            <consortium name="EnsemblMetazoa"/>
        </authorList>
    </citation>
    <scope>IDENTIFICATION</scope>
    <source>
        <strain evidence="1">PS312</strain>
    </source>
</reference>
<keyword evidence="2" id="KW-1185">Reference proteome</keyword>
<protein>
    <submittedName>
        <fullName evidence="1">Uncharacterized protein</fullName>
    </submittedName>
</protein>
<sequence length="180" mass="21753">MLLSRYIECSLTNLPSDIIRKIIEPGNEDFDNMRMISQRWNSLALELFEKRCKLPVIKSIEWNCDSYWSRKLHVYVPRRYVNYFGIQEWKVLENYEDSFTGSNFETETRFSIQMPNFTRLFKRWSRIERLQLKYSRRSKEEKETDVINRTMDDPMRKALGNVLIDEIEFYTCGVYTIVPS</sequence>
<accession>A0A2A6B5Q6</accession>
<gene>
    <name evidence="1" type="primary">WBGene00273820</name>
</gene>
<accession>A0A8R1UNV7</accession>
<organism evidence="1 2">
    <name type="scientific">Pristionchus pacificus</name>
    <name type="common">Parasitic nematode worm</name>
    <dbReference type="NCBI Taxonomy" id="54126"/>
    <lineage>
        <taxon>Eukaryota</taxon>
        <taxon>Metazoa</taxon>
        <taxon>Ecdysozoa</taxon>
        <taxon>Nematoda</taxon>
        <taxon>Chromadorea</taxon>
        <taxon>Rhabditida</taxon>
        <taxon>Rhabditina</taxon>
        <taxon>Diplogasteromorpha</taxon>
        <taxon>Diplogasteroidea</taxon>
        <taxon>Neodiplogasteridae</taxon>
        <taxon>Pristionchus</taxon>
    </lineage>
</organism>